<evidence type="ECO:0000256" key="2">
    <source>
        <dbReference type="ARBA" id="ARBA00005982"/>
    </source>
</evidence>
<feature type="transmembrane region" description="Helical" evidence="7">
    <location>
        <begin position="276"/>
        <end position="296"/>
    </location>
</feature>
<dbReference type="EMBL" id="CP074694">
    <property type="protein sequence ID" value="QVL32287.1"/>
    <property type="molecule type" value="Genomic_DNA"/>
</dbReference>
<feature type="transmembrane region" description="Helical" evidence="7">
    <location>
        <begin position="498"/>
        <end position="526"/>
    </location>
</feature>
<accession>A0A8E6EV90</accession>
<sequence>MSTSETSAPQPKGHPIGFRFFFWGEFAERFSFYGMRAILALYMVDELGISKANASLYQSLFLAAVYFTPLIGGFIADNFFGKYWTIVGFSLPYLIGQFLVGFPNNYVFVGSLALLAMGSGVIKPNISSLMGMTYDQQRPGQDTLRSAAFSWFYFAVNTGAFLSQIILPYMRDHHGYRVAFLTPFAFMALALTIFALGKKYYALETGERKVATSEETADKWKVLGLVVLLFAPCCFFWAIFDQSSFTWVYFTDTYSNTVIHLPILGEVPFSSDGLQFFNSLFILIFVPISIWFWKFLDRRGIKIKATTKLFTGFMLTALCMLIMAGAGFQAGEMKETLRISTPFADFILPAESFKLDGADLPMDKNKTVTFEDDKKFASGSLQEGDFNLHFGEGKIVKKKVNFQDGTLETPAGTLVFANGLIDIEKSTLLYNAQDKKIINAVNPPKSVISMIPKPDYVKETLAKFESGAPKAETGETKSDAKITISNFEYVPKEQQVTVWWQIFAYLILTFAEILVSITGLELAFVIAPDSMKSLITGCWLATVGVANLAINAPITGYYPEMRPGVYFTMLTIMMLVVAFAFLFIVKFVNKEMAARDASKGKK</sequence>
<dbReference type="AlphaFoldDB" id="A0A8E6EV90"/>
<evidence type="ECO:0000256" key="3">
    <source>
        <dbReference type="ARBA" id="ARBA00022692"/>
    </source>
</evidence>
<feature type="transmembrane region" description="Helical" evidence="7">
    <location>
        <begin position="179"/>
        <end position="201"/>
    </location>
</feature>
<feature type="transmembrane region" description="Helical" evidence="7">
    <location>
        <begin position="538"/>
        <end position="558"/>
    </location>
</feature>
<evidence type="ECO:0000256" key="7">
    <source>
        <dbReference type="SAM" id="Phobius"/>
    </source>
</evidence>
<keyword evidence="4" id="KW-0653">Protein transport</keyword>
<dbReference type="GO" id="GO:0016020">
    <property type="term" value="C:membrane"/>
    <property type="evidence" value="ECO:0007669"/>
    <property type="project" value="UniProtKB-SubCell"/>
</dbReference>
<keyword evidence="4" id="KW-0813">Transport</keyword>
<keyword evidence="9" id="KW-1185">Reference proteome</keyword>
<dbReference type="InterPro" id="IPR000109">
    <property type="entry name" value="POT_fam"/>
</dbReference>
<dbReference type="NCBIfam" id="TIGR00924">
    <property type="entry name" value="yjdL_sub1_fam"/>
    <property type="match status" value="1"/>
</dbReference>
<dbReference type="KEGG" id="tsph:KIH39_26225"/>
<dbReference type="Gene3D" id="1.20.1250.20">
    <property type="entry name" value="MFS general substrate transporter like domains"/>
    <property type="match status" value="3"/>
</dbReference>
<dbReference type="Proteomes" id="UP000676194">
    <property type="component" value="Chromosome"/>
</dbReference>
<dbReference type="InterPro" id="IPR036259">
    <property type="entry name" value="MFS_trans_sf"/>
</dbReference>
<evidence type="ECO:0000256" key="1">
    <source>
        <dbReference type="ARBA" id="ARBA00004141"/>
    </source>
</evidence>
<protein>
    <submittedName>
        <fullName evidence="8">Oligopeptide:H+ symporter</fullName>
    </submittedName>
</protein>
<proteinExistence type="inferred from homology"/>
<gene>
    <name evidence="8" type="ORF">KIH39_26225</name>
</gene>
<evidence type="ECO:0000256" key="6">
    <source>
        <dbReference type="ARBA" id="ARBA00023136"/>
    </source>
</evidence>
<comment type="subcellular location">
    <subcellularLocation>
        <location evidence="1">Membrane</location>
        <topology evidence="1">Multi-pass membrane protein</topology>
    </subcellularLocation>
</comment>
<feature type="transmembrane region" description="Helical" evidence="7">
    <location>
        <begin position="564"/>
        <end position="585"/>
    </location>
</feature>
<evidence type="ECO:0000256" key="5">
    <source>
        <dbReference type="ARBA" id="ARBA00022989"/>
    </source>
</evidence>
<dbReference type="GO" id="GO:0015833">
    <property type="term" value="P:peptide transport"/>
    <property type="evidence" value="ECO:0007669"/>
    <property type="project" value="UniProtKB-KW"/>
</dbReference>
<comment type="similarity">
    <text evidence="2">Belongs to the major facilitator superfamily. Proton-dependent oligopeptide transporter (POT/PTR) (TC 2.A.17) family.</text>
</comment>
<feature type="transmembrane region" description="Helical" evidence="7">
    <location>
        <begin position="222"/>
        <end position="240"/>
    </location>
</feature>
<dbReference type="InterPro" id="IPR005279">
    <property type="entry name" value="Dipep/tripep_permease"/>
</dbReference>
<dbReference type="RefSeq" id="WP_213497099.1">
    <property type="nucleotide sequence ID" value="NZ_CP074694.1"/>
</dbReference>
<feature type="transmembrane region" description="Helical" evidence="7">
    <location>
        <begin position="147"/>
        <end position="167"/>
    </location>
</feature>
<dbReference type="PANTHER" id="PTHR11654">
    <property type="entry name" value="OLIGOPEPTIDE TRANSPORTER-RELATED"/>
    <property type="match status" value="1"/>
</dbReference>
<organism evidence="8 9">
    <name type="scientific">Telmatocola sphagniphila</name>
    <dbReference type="NCBI Taxonomy" id="1123043"/>
    <lineage>
        <taxon>Bacteria</taxon>
        <taxon>Pseudomonadati</taxon>
        <taxon>Planctomycetota</taxon>
        <taxon>Planctomycetia</taxon>
        <taxon>Gemmatales</taxon>
        <taxon>Gemmataceae</taxon>
    </lineage>
</organism>
<evidence type="ECO:0000256" key="4">
    <source>
        <dbReference type="ARBA" id="ARBA00022856"/>
    </source>
</evidence>
<feature type="transmembrane region" description="Helical" evidence="7">
    <location>
        <begin position="56"/>
        <end position="76"/>
    </location>
</feature>
<feature type="transmembrane region" description="Helical" evidence="7">
    <location>
        <begin position="106"/>
        <end position="126"/>
    </location>
</feature>
<name>A0A8E6EV90_9BACT</name>
<dbReference type="SUPFAM" id="SSF103473">
    <property type="entry name" value="MFS general substrate transporter"/>
    <property type="match status" value="1"/>
</dbReference>
<keyword evidence="5 7" id="KW-1133">Transmembrane helix</keyword>
<dbReference type="Pfam" id="PF00854">
    <property type="entry name" value="PTR2"/>
    <property type="match status" value="3"/>
</dbReference>
<reference evidence="8" key="1">
    <citation type="submission" date="2021-05" db="EMBL/GenBank/DDBJ databases">
        <title>Complete genome sequence of the cellulolytic planctomycete Telmatocola sphagniphila SP2T and characterization of the first cellulase from planctomycetes.</title>
        <authorList>
            <person name="Rakitin A.L."/>
            <person name="Beletsky A.V."/>
            <person name="Naumoff D.G."/>
            <person name="Kulichevskaya I.S."/>
            <person name="Mardanov A.V."/>
            <person name="Ravin N.V."/>
            <person name="Dedysh S.N."/>
        </authorList>
    </citation>
    <scope>NUCLEOTIDE SEQUENCE</scope>
    <source>
        <strain evidence="8">SP2T</strain>
    </source>
</reference>
<feature type="transmembrane region" description="Helical" evidence="7">
    <location>
        <begin position="83"/>
        <end position="100"/>
    </location>
</feature>
<keyword evidence="3 7" id="KW-0812">Transmembrane</keyword>
<keyword evidence="6 7" id="KW-0472">Membrane</keyword>
<evidence type="ECO:0000313" key="8">
    <source>
        <dbReference type="EMBL" id="QVL32287.1"/>
    </source>
</evidence>
<dbReference type="GO" id="GO:1904680">
    <property type="term" value="F:peptide transmembrane transporter activity"/>
    <property type="evidence" value="ECO:0007669"/>
    <property type="project" value="InterPro"/>
</dbReference>
<evidence type="ECO:0000313" key="9">
    <source>
        <dbReference type="Proteomes" id="UP000676194"/>
    </source>
</evidence>
<keyword evidence="4" id="KW-0571">Peptide transport</keyword>
<feature type="transmembrane region" description="Helical" evidence="7">
    <location>
        <begin position="308"/>
        <end position="328"/>
    </location>
</feature>